<feature type="compositionally biased region" description="Acidic residues" evidence="1">
    <location>
        <begin position="606"/>
        <end position="616"/>
    </location>
</feature>
<feature type="compositionally biased region" description="Low complexity" evidence="1">
    <location>
        <begin position="617"/>
        <end position="643"/>
    </location>
</feature>
<keyword evidence="3" id="KW-1185">Reference proteome</keyword>
<feature type="region of interest" description="Disordered" evidence="1">
    <location>
        <begin position="531"/>
        <end position="655"/>
    </location>
</feature>
<feature type="compositionally biased region" description="Basic and acidic residues" evidence="1">
    <location>
        <begin position="560"/>
        <end position="571"/>
    </location>
</feature>
<dbReference type="PANTHER" id="PTHR21228:SF40">
    <property type="entry name" value="LD45607P"/>
    <property type="match status" value="1"/>
</dbReference>
<feature type="compositionally biased region" description="Basic and acidic residues" evidence="1">
    <location>
        <begin position="644"/>
        <end position="655"/>
    </location>
</feature>
<protein>
    <submittedName>
        <fullName evidence="2">Uncharacterized protein</fullName>
    </submittedName>
</protein>
<feature type="compositionally biased region" description="Basic residues" evidence="1">
    <location>
        <begin position="549"/>
        <end position="559"/>
    </location>
</feature>
<feature type="compositionally biased region" description="Basic residues" evidence="1">
    <location>
        <begin position="582"/>
        <end position="592"/>
    </location>
</feature>
<dbReference type="PANTHER" id="PTHR21228">
    <property type="entry name" value="FAST LEU-RICH DOMAIN-CONTAINING"/>
    <property type="match status" value="1"/>
</dbReference>
<evidence type="ECO:0000313" key="2">
    <source>
        <dbReference type="EMBL" id="CAK9038755.1"/>
    </source>
</evidence>
<reference evidence="2 3" key="1">
    <citation type="submission" date="2024-02" db="EMBL/GenBank/DDBJ databases">
        <authorList>
            <person name="Chen Y."/>
            <person name="Shah S."/>
            <person name="Dougan E. K."/>
            <person name="Thang M."/>
            <person name="Chan C."/>
        </authorList>
    </citation>
    <scope>NUCLEOTIDE SEQUENCE [LARGE SCALE GENOMIC DNA]</scope>
</reference>
<evidence type="ECO:0000256" key="1">
    <source>
        <dbReference type="SAM" id="MobiDB-lite"/>
    </source>
</evidence>
<gene>
    <name evidence="2" type="ORF">SCF082_LOCUS22755</name>
</gene>
<dbReference type="InterPro" id="IPR050870">
    <property type="entry name" value="FAST_kinase"/>
</dbReference>
<feature type="region of interest" description="Disordered" evidence="1">
    <location>
        <begin position="1"/>
        <end position="31"/>
    </location>
</feature>
<accession>A0ABP0LHY3</accession>
<organism evidence="2 3">
    <name type="scientific">Durusdinium trenchii</name>
    <dbReference type="NCBI Taxonomy" id="1381693"/>
    <lineage>
        <taxon>Eukaryota</taxon>
        <taxon>Sar</taxon>
        <taxon>Alveolata</taxon>
        <taxon>Dinophyceae</taxon>
        <taxon>Suessiales</taxon>
        <taxon>Symbiodiniaceae</taxon>
        <taxon>Durusdinium</taxon>
    </lineage>
</organism>
<comment type="caution">
    <text evidence="2">The sequence shown here is derived from an EMBL/GenBank/DDBJ whole genome shotgun (WGS) entry which is preliminary data.</text>
</comment>
<feature type="compositionally biased region" description="Basic and acidic residues" evidence="1">
    <location>
        <begin position="593"/>
        <end position="605"/>
    </location>
</feature>
<dbReference type="EMBL" id="CAXAMM010016391">
    <property type="protein sequence ID" value="CAK9038755.1"/>
    <property type="molecule type" value="Genomic_DNA"/>
</dbReference>
<evidence type="ECO:0000313" key="3">
    <source>
        <dbReference type="Proteomes" id="UP001642464"/>
    </source>
</evidence>
<sequence>MEQWSWSEEPQEPQAGWSAAMSSTSEGRHEPRRRVWMGAALAAARKFIEVPVASPKSWARPDGCPGDAGWSSWDSWSRPREWPSSWDSSRSWSQLSGRQWEYFADLRGQDAKSEWTDWRGRGEGQWNDWRPMERAAPAEPSRTFEASDPFIDLSLTSLAQLVQEPQSAELEQATQRLAQQLRSPDVRLSRQQLLRCLELLRFGNTTLAVAVAPRAARAVHTLAPAELVQAAQSLAAAPPTSAALESLGVVLGEAICRHRCLDLDQLSTLTAEASGSVLKSLLRHVEVDELPDESEEDEEVLVACLDRLADQAPRLSAEDLVASLCGLAMLGVRDDVATAALSEEVTQAIPMLACPELALLSWACGTLGLRSVPTMEAIAEESLRRIWQFGANDLIKLLCGFGSLGLRHRPFLEAVASAIDWSLQQLPLRGLVQAAWFLAVLASPEHKVMTSIANQMLMQLEHLSLAELAGVAWSFASLRLRHGRLMQSIASQAAAKISEFDEEDLARLAWSFAALDLAPREFTRLLVAEAAKRDASQGPTTARGQWHGSQRRRQSRGHRHNSEELDERTREQSAGSPVERRAQRRRPSRRRREKAEKVEVSREVAEEAEEVLETPEPESTTAATASPVQEEQASEMSQEQASMQEHEWHELQSGEDKEPEYDALLEMLREQIRAGVQPRQEAAAVDIDGAGSELDQTDKARILELFEVQRVADQVASRKRSQSSWAKKKEKAERKLGREYIRNEISTAFNAQHDPSVRYYNSVAIRVKKGEKSVDTKTIEAVAQGKVENEGRTKEDRIMARRIA</sequence>
<proteinExistence type="predicted"/>
<name>A0ABP0LHY3_9DINO</name>
<dbReference type="Proteomes" id="UP001642464">
    <property type="component" value="Unassembled WGS sequence"/>
</dbReference>